<name>A0A0C3KNS8_9AGAM</name>
<proteinExistence type="predicted"/>
<dbReference type="EMBL" id="KN823094">
    <property type="protein sequence ID" value="KIO23023.1"/>
    <property type="molecule type" value="Genomic_DNA"/>
</dbReference>
<evidence type="ECO:0000313" key="3">
    <source>
        <dbReference type="Proteomes" id="UP000054248"/>
    </source>
</evidence>
<dbReference type="HOGENOM" id="CLU_2225127_0_0_1"/>
<keyword evidence="3" id="KW-1185">Reference proteome</keyword>
<sequence length="106" mass="11578">MASNPGARYIKSEEENDISVFLQDNLDNQGGGSLIEEILAEEAETEEANERRFVPNPNSGTSLDLGFKATSNWLKLLKMKTPTDARVATSSSSLQIGEPRFKTTDG</sequence>
<gene>
    <name evidence="2" type="ORF">M407DRAFT_27445</name>
</gene>
<evidence type="ECO:0000313" key="2">
    <source>
        <dbReference type="EMBL" id="KIO23023.1"/>
    </source>
</evidence>
<reference evidence="2 3" key="1">
    <citation type="submission" date="2014-04" db="EMBL/GenBank/DDBJ databases">
        <authorList>
            <consortium name="DOE Joint Genome Institute"/>
            <person name="Kuo A."/>
            <person name="Girlanda M."/>
            <person name="Perotto S."/>
            <person name="Kohler A."/>
            <person name="Nagy L.G."/>
            <person name="Floudas D."/>
            <person name="Copeland A."/>
            <person name="Barry K.W."/>
            <person name="Cichocki N."/>
            <person name="Veneault-Fourrey C."/>
            <person name="LaButti K."/>
            <person name="Lindquist E.A."/>
            <person name="Lipzen A."/>
            <person name="Lundell T."/>
            <person name="Morin E."/>
            <person name="Murat C."/>
            <person name="Sun H."/>
            <person name="Tunlid A."/>
            <person name="Henrissat B."/>
            <person name="Grigoriev I.V."/>
            <person name="Hibbett D.S."/>
            <person name="Martin F."/>
            <person name="Nordberg H.P."/>
            <person name="Cantor M.N."/>
            <person name="Hua S.X."/>
        </authorList>
    </citation>
    <scope>NUCLEOTIDE SEQUENCE [LARGE SCALE GENOMIC DNA]</scope>
    <source>
        <strain evidence="2 3">MUT 4182</strain>
    </source>
</reference>
<feature type="region of interest" description="Disordered" evidence="1">
    <location>
        <begin position="86"/>
        <end position="106"/>
    </location>
</feature>
<accession>A0A0C3KNS8</accession>
<dbReference type="Proteomes" id="UP000054248">
    <property type="component" value="Unassembled WGS sequence"/>
</dbReference>
<protein>
    <submittedName>
        <fullName evidence="2">Uncharacterized protein</fullName>
    </submittedName>
</protein>
<dbReference type="AlphaFoldDB" id="A0A0C3KNS8"/>
<evidence type="ECO:0000256" key="1">
    <source>
        <dbReference type="SAM" id="MobiDB-lite"/>
    </source>
</evidence>
<reference evidence="3" key="2">
    <citation type="submission" date="2015-01" db="EMBL/GenBank/DDBJ databases">
        <title>Evolutionary Origins and Diversification of the Mycorrhizal Mutualists.</title>
        <authorList>
            <consortium name="DOE Joint Genome Institute"/>
            <consortium name="Mycorrhizal Genomics Consortium"/>
            <person name="Kohler A."/>
            <person name="Kuo A."/>
            <person name="Nagy L.G."/>
            <person name="Floudas D."/>
            <person name="Copeland A."/>
            <person name="Barry K.W."/>
            <person name="Cichocki N."/>
            <person name="Veneault-Fourrey C."/>
            <person name="LaButti K."/>
            <person name="Lindquist E.A."/>
            <person name="Lipzen A."/>
            <person name="Lundell T."/>
            <person name="Morin E."/>
            <person name="Murat C."/>
            <person name="Riley R."/>
            <person name="Ohm R."/>
            <person name="Sun H."/>
            <person name="Tunlid A."/>
            <person name="Henrissat B."/>
            <person name="Grigoriev I.V."/>
            <person name="Hibbett D.S."/>
            <person name="Martin F."/>
        </authorList>
    </citation>
    <scope>NUCLEOTIDE SEQUENCE [LARGE SCALE GENOMIC DNA]</scope>
    <source>
        <strain evidence="3">MUT 4182</strain>
    </source>
</reference>
<organism evidence="2 3">
    <name type="scientific">Tulasnella calospora MUT 4182</name>
    <dbReference type="NCBI Taxonomy" id="1051891"/>
    <lineage>
        <taxon>Eukaryota</taxon>
        <taxon>Fungi</taxon>
        <taxon>Dikarya</taxon>
        <taxon>Basidiomycota</taxon>
        <taxon>Agaricomycotina</taxon>
        <taxon>Agaricomycetes</taxon>
        <taxon>Cantharellales</taxon>
        <taxon>Tulasnellaceae</taxon>
        <taxon>Tulasnella</taxon>
    </lineage>
</organism>